<sequence>MIIMAKYSAILEPVTNMLQGVSTLIYDADNIFQTLFNEAKSIAIDLDIVITHSRTVKKQSLRANYETESCEDYYRVSIFIPYIDSILQYIKERFDIKNDNTFLLQYLHPNIFKKLEKKMYFESIEKIADFYKIDNLQAEAGSWYSFWQNKDCQDIDFINLLNCNCKEKVNSNKEKFIENALTQFGRECPRRLKFIFNEKE</sequence>
<dbReference type="PANTHER" id="PTHR46289">
    <property type="entry name" value="52 KDA REPRESSOR OF THE INHIBITOR OF THE PROTEIN KINASE-LIKE PROTEIN-RELATED"/>
    <property type="match status" value="1"/>
</dbReference>
<dbReference type="EMBL" id="CARXXK010001159">
    <property type="protein sequence ID" value="CAI6374106.1"/>
    <property type="molecule type" value="Genomic_DNA"/>
</dbReference>
<keyword evidence="3" id="KW-1185">Reference proteome</keyword>
<dbReference type="AlphaFoldDB" id="A0AAV0XI02"/>
<organism evidence="1 3">
    <name type="scientific">Macrosiphum euphorbiae</name>
    <name type="common">potato aphid</name>
    <dbReference type="NCBI Taxonomy" id="13131"/>
    <lineage>
        <taxon>Eukaryota</taxon>
        <taxon>Metazoa</taxon>
        <taxon>Ecdysozoa</taxon>
        <taxon>Arthropoda</taxon>
        <taxon>Hexapoda</taxon>
        <taxon>Insecta</taxon>
        <taxon>Pterygota</taxon>
        <taxon>Neoptera</taxon>
        <taxon>Paraneoptera</taxon>
        <taxon>Hemiptera</taxon>
        <taxon>Sternorrhyncha</taxon>
        <taxon>Aphidomorpha</taxon>
        <taxon>Aphidoidea</taxon>
        <taxon>Aphididae</taxon>
        <taxon>Macrosiphini</taxon>
        <taxon>Macrosiphum</taxon>
    </lineage>
</organism>
<name>A0AAV0XI02_9HEMI</name>
<protein>
    <submittedName>
        <fullName evidence="1">Uncharacterized protein</fullName>
    </submittedName>
</protein>
<comment type="caution">
    <text evidence="1">The sequence shown here is derived from an EMBL/GenBank/DDBJ whole genome shotgun (WGS) entry which is preliminary data.</text>
</comment>
<reference evidence="1 3" key="1">
    <citation type="submission" date="2023-01" db="EMBL/GenBank/DDBJ databases">
        <authorList>
            <person name="Whitehead M."/>
        </authorList>
    </citation>
    <scope>NUCLEOTIDE SEQUENCE [LARGE SCALE GENOMIC DNA]</scope>
</reference>
<proteinExistence type="predicted"/>
<evidence type="ECO:0000313" key="2">
    <source>
        <dbReference type="EMBL" id="CAI6374106.1"/>
    </source>
</evidence>
<dbReference type="InterPro" id="IPR052958">
    <property type="entry name" value="IFN-induced_PKR_regulator"/>
</dbReference>
<evidence type="ECO:0000313" key="1">
    <source>
        <dbReference type="EMBL" id="CAI6367191.1"/>
    </source>
</evidence>
<dbReference type="Proteomes" id="UP001160148">
    <property type="component" value="Unassembled WGS sequence"/>
</dbReference>
<accession>A0AAV0XI02</accession>
<dbReference type="EMBL" id="CARXXK010000004">
    <property type="protein sequence ID" value="CAI6367191.1"/>
    <property type="molecule type" value="Genomic_DNA"/>
</dbReference>
<evidence type="ECO:0000313" key="3">
    <source>
        <dbReference type="Proteomes" id="UP001160148"/>
    </source>
</evidence>
<dbReference type="PANTHER" id="PTHR46289:SF17">
    <property type="entry name" value="HAT C-TERMINAL DIMERISATION DOMAIN-CONTAINING PROTEIN"/>
    <property type="match status" value="1"/>
</dbReference>
<gene>
    <name evidence="1" type="ORF">MEUPH1_LOCUS21691</name>
    <name evidence="2" type="ORF">MEUPH1_LOCUS27761</name>
</gene>